<keyword evidence="1" id="KW-1133">Transmembrane helix</keyword>
<organism evidence="2 3">
    <name type="scientific">Virgisporangium ochraceum</name>
    <dbReference type="NCBI Taxonomy" id="65505"/>
    <lineage>
        <taxon>Bacteria</taxon>
        <taxon>Bacillati</taxon>
        <taxon>Actinomycetota</taxon>
        <taxon>Actinomycetes</taxon>
        <taxon>Micromonosporales</taxon>
        <taxon>Micromonosporaceae</taxon>
        <taxon>Virgisporangium</taxon>
    </lineage>
</organism>
<dbReference type="SUPFAM" id="SSF54427">
    <property type="entry name" value="NTF2-like"/>
    <property type="match status" value="1"/>
</dbReference>
<keyword evidence="3" id="KW-1185">Reference proteome</keyword>
<comment type="caution">
    <text evidence="2">The sequence shown here is derived from an EMBL/GenBank/DDBJ whole genome shotgun (WGS) entry which is preliminary data.</text>
</comment>
<evidence type="ECO:0000256" key="1">
    <source>
        <dbReference type="SAM" id="Phobius"/>
    </source>
</evidence>
<evidence type="ECO:0000313" key="3">
    <source>
        <dbReference type="Proteomes" id="UP000635606"/>
    </source>
</evidence>
<dbReference type="InterPro" id="IPR032710">
    <property type="entry name" value="NTF2-like_dom_sf"/>
</dbReference>
<reference evidence="2" key="1">
    <citation type="submission" date="2021-01" db="EMBL/GenBank/DDBJ databases">
        <title>Whole genome shotgun sequence of Virgisporangium ochraceum NBRC 16418.</title>
        <authorList>
            <person name="Komaki H."/>
            <person name="Tamura T."/>
        </authorList>
    </citation>
    <scope>NUCLEOTIDE SEQUENCE</scope>
    <source>
        <strain evidence="2">NBRC 16418</strain>
    </source>
</reference>
<keyword evidence="1" id="KW-0472">Membrane</keyword>
<dbReference type="Proteomes" id="UP000635606">
    <property type="component" value="Unassembled WGS sequence"/>
</dbReference>
<proteinExistence type="predicted"/>
<evidence type="ECO:0000313" key="2">
    <source>
        <dbReference type="EMBL" id="GIJ67411.1"/>
    </source>
</evidence>
<accession>A0A8J3ZPF1</accession>
<dbReference type="AlphaFoldDB" id="A0A8J3ZPF1"/>
<name>A0A8J3ZPF1_9ACTN</name>
<dbReference type="Gene3D" id="3.10.450.50">
    <property type="match status" value="1"/>
</dbReference>
<protein>
    <submittedName>
        <fullName evidence="2">Uncharacterized protein</fullName>
    </submittedName>
</protein>
<sequence>MDDDRHLEITPVTVTVLPAELPEDEREGAADAPPPPDRTVLRLKIALAAAVAVAVALAGALFYVRHQSEAERAATEAIAAYTRAWNAHDYAAVRKAMAGNGTFAASDALDRGTLFTAYIGPELERVLGKLFEAGVHLETPGTVTIAGDDPTRASIAQQFSYTVYGLSVQEHGISHYTLGPISEDNRKLVVVQHVFWRPRTPGNPSMLWILE</sequence>
<gene>
    <name evidence="2" type="ORF">Voc01_023280</name>
</gene>
<keyword evidence="1" id="KW-0812">Transmembrane</keyword>
<dbReference type="RefSeq" id="WP_203927370.1">
    <property type="nucleotide sequence ID" value="NZ_BOPH01000025.1"/>
</dbReference>
<feature type="transmembrane region" description="Helical" evidence="1">
    <location>
        <begin position="45"/>
        <end position="64"/>
    </location>
</feature>
<dbReference type="EMBL" id="BOPH01000025">
    <property type="protein sequence ID" value="GIJ67411.1"/>
    <property type="molecule type" value="Genomic_DNA"/>
</dbReference>